<keyword evidence="3" id="KW-1003">Cell membrane</keyword>
<evidence type="ECO:0000313" key="10">
    <source>
        <dbReference type="EMBL" id="MDQ0160272.1"/>
    </source>
</evidence>
<dbReference type="InterPro" id="IPR023090">
    <property type="entry name" value="UPF0702_alpha/beta_dom_sf"/>
</dbReference>
<feature type="domain" description="YetF-like N-terminal transmembrane" evidence="9">
    <location>
        <begin position="4"/>
        <end position="78"/>
    </location>
</feature>
<dbReference type="InterPro" id="IPR048454">
    <property type="entry name" value="YetF_N"/>
</dbReference>
<evidence type="ECO:0000256" key="6">
    <source>
        <dbReference type="ARBA" id="ARBA00023136"/>
    </source>
</evidence>
<name>A0ABT9VH29_9BACI</name>
<evidence type="ECO:0000313" key="11">
    <source>
        <dbReference type="Proteomes" id="UP001224359"/>
    </source>
</evidence>
<evidence type="ECO:0000259" key="9">
    <source>
        <dbReference type="Pfam" id="PF20730"/>
    </source>
</evidence>
<protein>
    <submittedName>
        <fullName evidence="10">Uncharacterized membrane protein YcaP (DUF421 family)</fullName>
    </submittedName>
</protein>
<evidence type="ECO:0000256" key="2">
    <source>
        <dbReference type="ARBA" id="ARBA00006448"/>
    </source>
</evidence>
<gene>
    <name evidence="10" type="ORF">J2S77_002275</name>
</gene>
<dbReference type="Pfam" id="PF04239">
    <property type="entry name" value="DUF421"/>
    <property type="match status" value="1"/>
</dbReference>
<reference evidence="10 11" key="1">
    <citation type="submission" date="2023-07" db="EMBL/GenBank/DDBJ databases">
        <title>Genomic Encyclopedia of Type Strains, Phase IV (KMG-IV): sequencing the most valuable type-strain genomes for metagenomic binning, comparative biology and taxonomic classification.</title>
        <authorList>
            <person name="Goeker M."/>
        </authorList>
    </citation>
    <scope>NUCLEOTIDE SEQUENCE [LARGE SCALE GENOMIC DNA]</scope>
    <source>
        <strain evidence="10 11">DSM 16460</strain>
    </source>
</reference>
<comment type="similarity">
    <text evidence="2">Belongs to the UPF0702 family.</text>
</comment>
<keyword evidence="5 7" id="KW-1133">Transmembrane helix</keyword>
<evidence type="ECO:0000256" key="7">
    <source>
        <dbReference type="SAM" id="Phobius"/>
    </source>
</evidence>
<comment type="subcellular location">
    <subcellularLocation>
        <location evidence="1">Cell membrane</location>
        <topology evidence="1">Multi-pass membrane protein</topology>
    </subcellularLocation>
</comment>
<keyword evidence="11" id="KW-1185">Reference proteome</keyword>
<feature type="transmembrane region" description="Helical" evidence="7">
    <location>
        <begin position="6"/>
        <end position="25"/>
    </location>
</feature>
<dbReference type="Pfam" id="PF20730">
    <property type="entry name" value="YetF_N"/>
    <property type="match status" value="1"/>
</dbReference>
<accession>A0ABT9VH29</accession>
<dbReference type="InterPro" id="IPR007353">
    <property type="entry name" value="DUF421"/>
</dbReference>
<feature type="domain" description="YetF C-terminal" evidence="8">
    <location>
        <begin position="81"/>
        <end position="213"/>
    </location>
</feature>
<sequence length="223" mass="25634">MDFLSILIESCIGFIALFVLTKLLGKSQITQITAFDFISALVLGELVGNALFDQEVGVGMILFAVALWGILIYVTEWVTNKFRRTRKILEGSPSLIIRRGQIQKDVMKKAKLDMNQLMHLIRDEGVFSIQEVEYAVFETNGSINVLKKYIHQSPTNEQFNQTPRPVELPITIITDGELVTENLKEIVWDKHQVKEELKRQDLEIHQVMYAEWTQKSGLYVMPY</sequence>
<dbReference type="Proteomes" id="UP001224359">
    <property type="component" value="Unassembled WGS sequence"/>
</dbReference>
<dbReference type="PANTHER" id="PTHR34582:SF5">
    <property type="entry name" value="UPF0702 TRANSMEMBRANE PROTEIN YETF"/>
    <property type="match status" value="1"/>
</dbReference>
<dbReference type="EMBL" id="JAUSTQ010000010">
    <property type="protein sequence ID" value="MDQ0160272.1"/>
    <property type="molecule type" value="Genomic_DNA"/>
</dbReference>
<feature type="transmembrane region" description="Helical" evidence="7">
    <location>
        <begin position="58"/>
        <end position="78"/>
    </location>
</feature>
<dbReference type="Gene3D" id="3.30.240.20">
    <property type="entry name" value="bsu07140 like domains"/>
    <property type="match status" value="2"/>
</dbReference>
<proteinExistence type="inferred from homology"/>
<evidence type="ECO:0000256" key="3">
    <source>
        <dbReference type="ARBA" id="ARBA00022475"/>
    </source>
</evidence>
<comment type="caution">
    <text evidence="10">The sequence shown here is derived from an EMBL/GenBank/DDBJ whole genome shotgun (WGS) entry which is preliminary data.</text>
</comment>
<evidence type="ECO:0000256" key="4">
    <source>
        <dbReference type="ARBA" id="ARBA00022692"/>
    </source>
</evidence>
<evidence type="ECO:0000256" key="1">
    <source>
        <dbReference type="ARBA" id="ARBA00004651"/>
    </source>
</evidence>
<evidence type="ECO:0000256" key="5">
    <source>
        <dbReference type="ARBA" id="ARBA00022989"/>
    </source>
</evidence>
<evidence type="ECO:0000259" key="8">
    <source>
        <dbReference type="Pfam" id="PF04239"/>
    </source>
</evidence>
<keyword evidence="4 7" id="KW-0812">Transmembrane</keyword>
<keyword evidence="6 7" id="KW-0472">Membrane</keyword>
<dbReference type="PANTHER" id="PTHR34582">
    <property type="entry name" value="UPF0702 TRANSMEMBRANE PROTEIN YCAP"/>
    <property type="match status" value="1"/>
</dbReference>
<dbReference type="RefSeq" id="WP_306977408.1">
    <property type="nucleotide sequence ID" value="NZ_JAUSTQ010000010.1"/>
</dbReference>
<organism evidence="10 11">
    <name type="scientific">Alkalibacillus salilacus</name>
    <dbReference type="NCBI Taxonomy" id="284582"/>
    <lineage>
        <taxon>Bacteria</taxon>
        <taxon>Bacillati</taxon>
        <taxon>Bacillota</taxon>
        <taxon>Bacilli</taxon>
        <taxon>Bacillales</taxon>
        <taxon>Bacillaceae</taxon>
        <taxon>Alkalibacillus</taxon>
    </lineage>
</organism>